<evidence type="ECO:0000256" key="2">
    <source>
        <dbReference type="SAM" id="MobiDB-lite"/>
    </source>
</evidence>
<accession>A0ABT6WXZ4</accession>
<proteinExistence type="predicted"/>
<feature type="repeat" description="WD" evidence="1">
    <location>
        <begin position="116"/>
        <end position="158"/>
    </location>
</feature>
<dbReference type="InterPro" id="IPR001680">
    <property type="entry name" value="WD40_rpt"/>
</dbReference>
<dbReference type="InterPro" id="IPR015943">
    <property type="entry name" value="WD40/YVTN_repeat-like_dom_sf"/>
</dbReference>
<keyword evidence="4" id="KW-1185">Reference proteome</keyword>
<evidence type="ECO:0000313" key="3">
    <source>
        <dbReference type="EMBL" id="MDI6104608.1"/>
    </source>
</evidence>
<comment type="caution">
    <text evidence="3">The sequence shown here is derived from an EMBL/GenBank/DDBJ whole genome shotgun (WGS) entry which is preliminary data.</text>
</comment>
<dbReference type="EMBL" id="JASCTH010000035">
    <property type="protein sequence ID" value="MDI6104608.1"/>
    <property type="molecule type" value="Genomic_DNA"/>
</dbReference>
<organism evidence="3 4">
    <name type="scientific">Actinoplanes sandaracinus</name>
    <dbReference type="NCBI Taxonomy" id="3045177"/>
    <lineage>
        <taxon>Bacteria</taxon>
        <taxon>Bacillati</taxon>
        <taxon>Actinomycetota</taxon>
        <taxon>Actinomycetes</taxon>
        <taxon>Micromonosporales</taxon>
        <taxon>Micromonosporaceae</taxon>
        <taxon>Actinoplanes</taxon>
    </lineage>
</organism>
<evidence type="ECO:0008006" key="5">
    <source>
        <dbReference type="Google" id="ProtNLM"/>
    </source>
</evidence>
<dbReference type="PROSITE" id="PS50294">
    <property type="entry name" value="WD_REPEATS_REGION"/>
    <property type="match status" value="1"/>
</dbReference>
<keyword evidence="1" id="KW-0853">WD repeat</keyword>
<feature type="compositionally biased region" description="Basic and acidic residues" evidence="2">
    <location>
        <begin position="19"/>
        <end position="32"/>
    </location>
</feature>
<feature type="region of interest" description="Disordered" evidence="2">
    <location>
        <begin position="1"/>
        <end position="32"/>
    </location>
</feature>
<dbReference type="InterPro" id="IPR011044">
    <property type="entry name" value="Quino_amine_DH_bsu"/>
</dbReference>
<evidence type="ECO:0000313" key="4">
    <source>
        <dbReference type="Proteomes" id="UP001241758"/>
    </source>
</evidence>
<sequence>MAGQHADVGADRSAAPGRDQGRRVQRPGRDQQGVDDRLVVIRGIDAGDYHPEEAADVEAVDVATRTVLKRYRQKGGGTRHAIVSRCAGGAVLLVVAEDEDEVVVDPFEANDERSAYTGHRAAVRCLAAAEVDGRTIVASGDRGNGLHFWDLETRERLG</sequence>
<dbReference type="Gene3D" id="2.130.10.10">
    <property type="entry name" value="YVTN repeat-like/Quinoprotein amine dehydrogenase"/>
    <property type="match status" value="1"/>
</dbReference>
<evidence type="ECO:0000256" key="1">
    <source>
        <dbReference type="PROSITE-ProRule" id="PRU00221"/>
    </source>
</evidence>
<dbReference type="PROSITE" id="PS50082">
    <property type="entry name" value="WD_REPEATS_2"/>
    <property type="match status" value="1"/>
</dbReference>
<dbReference type="RefSeq" id="WP_282766004.1">
    <property type="nucleotide sequence ID" value="NZ_JASCTH010000035.1"/>
</dbReference>
<dbReference type="Proteomes" id="UP001241758">
    <property type="component" value="Unassembled WGS sequence"/>
</dbReference>
<reference evidence="3 4" key="1">
    <citation type="submission" date="2023-05" db="EMBL/GenBank/DDBJ databases">
        <title>Actinoplanes sp. NEAU-A12 genome sequencing.</title>
        <authorList>
            <person name="Wang Z.-S."/>
        </authorList>
    </citation>
    <scope>NUCLEOTIDE SEQUENCE [LARGE SCALE GENOMIC DNA]</scope>
    <source>
        <strain evidence="3 4">NEAU-A12</strain>
    </source>
</reference>
<protein>
    <recommendedName>
        <fullName evidence="5">WD40 repeat domain-containing protein</fullName>
    </recommendedName>
</protein>
<dbReference type="SUPFAM" id="SSF50969">
    <property type="entry name" value="YVTN repeat-like/Quinoprotein amine dehydrogenase"/>
    <property type="match status" value="1"/>
</dbReference>
<name>A0ABT6WXZ4_9ACTN</name>
<gene>
    <name evidence="3" type="ORF">QLQ12_39060</name>
</gene>